<evidence type="ECO:0000256" key="5">
    <source>
        <dbReference type="ARBA" id="ARBA00022833"/>
    </source>
</evidence>
<keyword evidence="14" id="KW-1185">Reference proteome</keyword>
<dbReference type="FunFam" id="3.30.160.60:FF:002343">
    <property type="entry name" value="Zinc finger protein 33A"/>
    <property type="match status" value="1"/>
</dbReference>
<feature type="domain" description="C2H2-type" evidence="12">
    <location>
        <begin position="587"/>
        <end position="614"/>
    </location>
</feature>
<dbReference type="FunFam" id="3.30.160.60:FF:001557">
    <property type="entry name" value="Transcription factor E4F1"/>
    <property type="match status" value="1"/>
</dbReference>
<dbReference type="CDD" id="cd11657">
    <property type="entry name" value="TIN2_N"/>
    <property type="match status" value="1"/>
</dbReference>
<dbReference type="PANTHER" id="PTHR23234:SF10">
    <property type="entry name" value="RIKEN CDNA 6720489N17 GENE-RELATED"/>
    <property type="match status" value="1"/>
</dbReference>
<dbReference type="FunFam" id="3.30.160.60:FF:000446">
    <property type="entry name" value="Zinc finger protein"/>
    <property type="match status" value="2"/>
</dbReference>
<feature type="domain" description="C2H2-type" evidence="12">
    <location>
        <begin position="867"/>
        <end position="894"/>
    </location>
</feature>
<dbReference type="InterPro" id="IPR013087">
    <property type="entry name" value="Znf_C2H2_type"/>
</dbReference>
<feature type="domain" description="C2H2-type" evidence="12">
    <location>
        <begin position="727"/>
        <end position="754"/>
    </location>
</feature>
<dbReference type="FunFam" id="3.30.160.60:FF:000100">
    <property type="entry name" value="Zinc finger 45-like"/>
    <property type="match status" value="1"/>
</dbReference>
<proteinExistence type="predicted"/>
<keyword evidence="9" id="KW-0539">Nucleus</keyword>
<dbReference type="Pfam" id="PF00096">
    <property type="entry name" value="zf-C2H2"/>
    <property type="match status" value="8"/>
</dbReference>
<comment type="subcellular location">
    <subcellularLocation>
        <location evidence="1">Nucleus</location>
    </subcellularLocation>
</comment>
<evidence type="ECO:0000259" key="12">
    <source>
        <dbReference type="PROSITE" id="PS50157"/>
    </source>
</evidence>
<name>A0AAV2J2M4_KNICA</name>
<dbReference type="GO" id="GO:0045944">
    <property type="term" value="P:positive regulation of transcription by RNA polymerase II"/>
    <property type="evidence" value="ECO:0007669"/>
    <property type="project" value="UniProtKB-ARBA"/>
</dbReference>
<evidence type="ECO:0000256" key="4">
    <source>
        <dbReference type="ARBA" id="ARBA00022771"/>
    </source>
</evidence>
<feature type="domain" description="C2H2-type" evidence="12">
    <location>
        <begin position="372"/>
        <end position="400"/>
    </location>
</feature>
<dbReference type="InterPro" id="IPR036236">
    <property type="entry name" value="Znf_C2H2_sf"/>
</dbReference>
<dbReference type="GO" id="GO:0005694">
    <property type="term" value="C:chromosome"/>
    <property type="evidence" value="ECO:0007669"/>
    <property type="project" value="UniProtKB-ARBA"/>
</dbReference>
<dbReference type="AlphaFoldDB" id="A0AAV2J2M4"/>
<keyword evidence="8" id="KW-0804">Transcription</keyword>
<evidence type="ECO:0000256" key="9">
    <source>
        <dbReference type="ARBA" id="ARBA00023242"/>
    </source>
</evidence>
<feature type="domain" description="C2H2-type" evidence="12">
    <location>
        <begin position="783"/>
        <end position="810"/>
    </location>
</feature>
<dbReference type="InterPro" id="IPR029400">
    <property type="entry name" value="TINF2_N"/>
</dbReference>
<dbReference type="Pfam" id="PF14973">
    <property type="entry name" value="TINF2_N"/>
    <property type="match status" value="1"/>
</dbReference>
<feature type="domain" description="C2H2-type" evidence="12">
    <location>
        <begin position="344"/>
        <end position="371"/>
    </location>
</feature>
<evidence type="ECO:0000313" key="13">
    <source>
        <dbReference type="EMBL" id="CAL1569574.1"/>
    </source>
</evidence>
<evidence type="ECO:0000256" key="11">
    <source>
        <dbReference type="SAM" id="MobiDB-lite"/>
    </source>
</evidence>
<dbReference type="Proteomes" id="UP001497482">
    <property type="component" value="Chromosome 1"/>
</dbReference>
<dbReference type="SMART" id="SM00355">
    <property type="entry name" value="ZnF_C2H2"/>
    <property type="match status" value="17"/>
</dbReference>
<gene>
    <name evidence="13" type="ORF">KC01_LOCUS1995</name>
</gene>
<feature type="compositionally biased region" description="Basic and acidic residues" evidence="11">
    <location>
        <begin position="275"/>
        <end position="301"/>
    </location>
</feature>
<dbReference type="Pfam" id="PF13894">
    <property type="entry name" value="zf-C2H2_4"/>
    <property type="match status" value="1"/>
</dbReference>
<evidence type="ECO:0000256" key="1">
    <source>
        <dbReference type="ARBA" id="ARBA00004123"/>
    </source>
</evidence>
<dbReference type="FunFam" id="3.30.160.60:FF:000624">
    <property type="entry name" value="zinc finger protein 697"/>
    <property type="match status" value="1"/>
</dbReference>
<feature type="compositionally biased region" description="Basic and acidic residues" evidence="11">
    <location>
        <begin position="493"/>
        <end position="505"/>
    </location>
</feature>
<dbReference type="FunFam" id="3.30.160.60:FF:002460">
    <property type="entry name" value="Zgc:174574"/>
    <property type="match status" value="1"/>
</dbReference>
<dbReference type="PROSITE" id="PS50157">
    <property type="entry name" value="ZINC_FINGER_C2H2_2"/>
    <property type="match status" value="16"/>
</dbReference>
<evidence type="ECO:0000256" key="7">
    <source>
        <dbReference type="ARBA" id="ARBA00023125"/>
    </source>
</evidence>
<protein>
    <recommendedName>
        <fullName evidence="12">C2H2-type domain-containing protein</fullName>
    </recommendedName>
</protein>
<dbReference type="GO" id="GO:0005634">
    <property type="term" value="C:nucleus"/>
    <property type="evidence" value="ECO:0007669"/>
    <property type="project" value="UniProtKB-SubCell"/>
</dbReference>
<feature type="domain" description="C2H2-type" evidence="12">
    <location>
        <begin position="642"/>
        <end position="669"/>
    </location>
</feature>
<keyword evidence="6" id="KW-0805">Transcription regulation</keyword>
<dbReference type="FunFam" id="3.30.160.60:FF:000016">
    <property type="entry name" value="zinc finger protein 37 homolog"/>
    <property type="match status" value="1"/>
</dbReference>
<feature type="domain" description="C2H2-type" evidence="12">
    <location>
        <begin position="839"/>
        <end position="866"/>
    </location>
</feature>
<dbReference type="SUPFAM" id="SSF57667">
    <property type="entry name" value="beta-beta-alpha zinc fingers"/>
    <property type="match status" value="9"/>
</dbReference>
<reference evidence="13 14" key="1">
    <citation type="submission" date="2024-04" db="EMBL/GenBank/DDBJ databases">
        <authorList>
            <person name="Waldvogel A.-M."/>
            <person name="Schoenle A."/>
        </authorList>
    </citation>
    <scope>NUCLEOTIDE SEQUENCE [LARGE SCALE GENOMIC DNA]</scope>
</reference>
<feature type="domain" description="C2H2-type" evidence="12">
    <location>
        <begin position="614"/>
        <end position="641"/>
    </location>
</feature>
<accession>A0AAV2J2M4</accession>
<keyword evidence="4 10" id="KW-0863">Zinc-finger</keyword>
<feature type="domain" description="C2H2-type" evidence="12">
    <location>
        <begin position="755"/>
        <end position="782"/>
    </location>
</feature>
<dbReference type="Gene3D" id="3.30.160.60">
    <property type="entry name" value="Classic Zinc Finger"/>
    <property type="match status" value="14"/>
</dbReference>
<evidence type="ECO:0000256" key="10">
    <source>
        <dbReference type="PROSITE-ProRule" id="PRU00042"/>
    </source>
</evidence>
<dbReference type="PROSITE" id="PS00028">
    <property type="entry name" value="ZINC_FINGER_C2H2_1"/>
    <property type="match status" value="14"/>
</dbReference>
<evidence type="ECO:0000256" key="8">
    <source>
        <dbReference type="ARBA" id="ARBA00023163"/>
    </source>
</evidence>
<keyword evidence="2" id="KW-0479">Metal-binding</keyword>
<feature type="domain" description="C2H2-type" evidence="12">
    <location>
        <begin position="895"/>
        <end position="918"/>
    </location>
</feature>
<sequence>MALRVDGDVLASAKAGPLPLASLRLLVSPLQLLSASVWLVVKTRQVKTFWSLSDLVLLVKESVPELLLPSHWTRLTLGLRAQFILEMCKTEDDRALVQSHLEKLKTAPSPGPTEEMCEEEKAAGDFSDLVCLLLKDEQERQSFFQEARSEEFHSDLLVLLWEFLCRLSQLLPAPELDQTVSWLGGSSVCDVFLQCLSEPTDVKNLLLHHKHLGHLEQHVPPSTMGDHVLSYLSQKRARQYEDRRYEDQTPILFVEDVAIDDVTVGECAEIELPAHARDEEVIDTEEHTNATKGGSIEEKPASDSFEDPPASQSKPHACSDCHKTFKFASFLAAHRVIHTGEQPHRCSQCGRCFSFRQSLERHRQTHDTGKSYECGVCPTAFSSLADRNAHRKLAHAQDGVLGCGRCGKRFKHRLALGRHMDKHKERGEEEEVQSGEGGKTTQPTEERSQEVESCEVAANDGRLTDEVGVRTSGRRRKPTMKSASLQMKSRRQKEREGEGEMKSSEHSYGASTAPIKSGEETAVASASAPRRSQEEEVQQHVDASHSDRPEVSRSEDGRHECTHCPRTFKTPSLLKAHLRTHTGEQPYLCSQCDRRFTSKQALDRHKLLHDTSELKCTICGQSFASSLDYKRHSKTHKQTGAYRCQKCGKNFAWKSAFVRHSRSFCSKDDGRLQCAHCELSFADTRGLRAHLQEQHESRLHTCVCGKSFAHKSALTSHRRIHEKDRPHVCSQCGKGFLYRGGLSAHAKTHSEEMPFACRFCGKAFKRERNMKQHERGHTREDVFQCAQCDKSFVYKATLERHALTHSGERPFLCADCGRGFLSHAELLKHERFHTGHTPFECRHCGKRFTQSCYLTVHLRYHTGAKPYACADCDKSFLSANRLKRHRRTHTGERPYVCGECGKGFRQSYHLTVHQRTHAILD</sequence>
<feature type="region of interest" description="Disordered" evidence="11">
    <location>
        <begin position="275"/>
        <end position="316"/>
    </location>
</feature>
<keyword evidence="3" id="KW-0677">Repeat</keyword>
<keyword evidence="7" id="KW-0238">DNA-binding</keyword>
<dbReference type="GO" id="GO:0043565">
    <property type="term" value="F:sequence-specific DNA binding"/>
    <property type="evidence" value="ECO:0007669"/>
    <property type="project" value="UniProtKB-ARBA"/>
</dbReference>
<feature type="domain" description="C2H2-type" evidence="12">
    <location>
        <begin position="700"/>
        <end position="726"/>
    </location>
</feature>
<feature type="region of interest" description="Disordered" evidence="11">
    <location>
        <begin position="419"/>
        <end position="559"/>
    </location>
</feature>
<feature type="domain" description="C2H2-type" evidence="12">
    <location>
        <begin position="401"/>
        <end position="428"/>
    </location>
</feature>
<feature type="domain" description="C2H2-type" evidence="12">
    <location>
        <begin position="316"/>
        <end position="343"/>
    </location>
</feature>
<evidence type="ECO:0000256" key="6">
    <source>
        <dbReference type="ARBA" id="ARBA00023015"/>
    </source>
</evidence>
<evidence type="ECO:0000256" key="3">
    <source>
        <dbReference type="ARBA" id="ARBA00022737"/>
    </source>
</evidence>
<keyword evidence="5" id="KW-0862">Zinc</keyword>
<dbReference type="GO" id="GO:0008270">
    <property type="term" value="F:zinc ion binding"/>
    <property type="evidence" value="ECO:0007669"/>
    <property type="project" value="UniProtKB-KW"/>
</dbReference>
<dbReference type="InterPro" id="IPR050758">
    <property type="entry name" value="Znf_C2H2-type"/>
</dbReference>
<feature type="domain" description="C2H2-type" evidence="12">
    <location>
        <begin position="559"/>
        <end position="586"/>
    </location>
</feature>
<dbReference type="PANTHER" id="PTHR23234">
    <property type="entry name" value="ZNF44 PROTEIN"/>
    <property type="match status" value="1"/>
</dbReference>
<dbReference type="FunFam" id="3.30.160.60:FF:001732">
    <property type="entry name" value="Zgc:162936"/>
    <property type="match status" value="2"/>
</dbReference>
<organism evidence="13 14">
    <name type="scientific">Knipowitschia caucasica</name>
    <name type="common">Caucasian dwarf goby</name>
    <name type="synonym">Pomatoschistus caucasicus</name>
    <dbReference type="NCBI Taxonomy" id="637954"/>
    <lineage>
        <taxon>Eukaryota</taxon>
        <taxon>Metazoa</taxon>
        <taxon>Chordata</taxon>
        <taxon>Craniata</taxon>
        <taxon>Vertebrata</taxon>
        <taxon>Euteleostomi</taxon>
        <taxon>Actinopterygii</taxon>
        <taxon>Neopterygii</taxon>
        <taxon>Teleostei</taxon>
        <taxon>Neoteleostei</taxon>
        <taxon>Acanthomorphata</taxon>
        <taxon>Gobiaria</taxon>
        <taxon>Gobiiformes</taxon>
        <taxon>Gobioidei</taxon>
        <taxon>Gobiidae</taxon>
        <taxon>Gobiinae</taxon>
        <taxon>Knipowitschia</taxon>
    </lineage>
</organism>
<dbReference type="EMBL" id="OZ035823">
    <property type="protein sequence ID" value="CAL1569574.1"/>
    <property type="molecule type" value="Genomic_DNA"/>
</dbReference>
<evidence type="ECO:0000256" key="2">
    <source>
        <dbReference type="ARBA" id="ARBA00022723"/>
    </source>
</evidence>
<evidence type="ECO:0000313" key="14">
    <source>
        <dbReference type="Proteomes" id="UP001497482"/>
    </source>
</evidence>
<feature type="domain" description="C2H2-type" evidence="12">
    <location>
        <begin position="811"/>
        <end position="838"/>
    </location>
</feature>
<feature type="compositionally biased region" description="Basic and acidic residues" evidence="11">
    <location>
        <begin position="531"/>
        <end position="559"/>
    </location>
</feature>